<feature type="domain" description="HTH araC/xylS-type" evidence="4">
    <location>
        <begin position="235"/>
        <end position="333"/>
    </location>
</feature>
<keyword evidence="2" id="KW-0238">DNA-binding</keyword>
<dbReference type="GO" id="GO:0003700">
    <property type="term" value="F:DNA-binding transcription factor activity"/>
    <property type="evidence" value="ECO:0007669"/>
    <property type="project" value="InterPro"/>
</dbReference>
<keyword evidence="1" id="KW-0805">Transcription regulation</keyword>
<evidence type="ECO:0000256" key="3">
    <source>
        <dbReference type="ARBA" id="ARBA00023163"/>
    </source>
</evidence>
<dbReference type="SMART" id="SM00342">
    <property type="entry name" value="HTH_ARAC"/>
    <property type="match status" value="1"/>
</dbReference>
<dbReference type="AlphaFoldDB" id="A0A6N3CV93"/>
<accession>A0A6N3CV93</accession>
<dbReference type="Gene3D" id="3.40.50.2300">
    <property type="match status" value="1"/>
</dbReference>
<dbReference type="SUPFAM" id="SSF52172">
    <property type="entry name" value="CheY-like"/>
    <property type="match status" value="1"/>
</dbReference>
<sequence>MVKILLVDTDQLHMKALRKRIAMHMDADVVCISTYKEILELGKHTEFTVAYVAIDICNQKASDIIRYLYYTYPECRVVVMINKKIESIIAMTMKYEGIGYLYKPFSWKDFIKWIPKDTGSIKQNICEDGSVYLDEVYNALHQGDFLLTLEKMHQLCEHICKSCDKNTLIDMLYSIVDEIQTSLVDYSSSVKTVFNHQLPHAYLTTRYPEGLNVWIFKTVDFLFMEMYKGKQDILYTILCYIHNHIQEDISLKDIVIACNVSQGYVSRIFKNKLNMTIMQYIHKKKINLAKEYLLGTEKSGTNIANILGYSDISYFCKIFKKYEHRTISQYREQLVNG</sequence>
<dbReference type="EMBL" id="CACRUN010000021">
    <property type="protein sequence ID" value="VYU18481.1"/>
    <property type="molecule type" value="Genomic_DNA"/>
</dbReference>
<reference evidence="5" key="1">
    <citation type="submission" date="2019-11" db="EMBL/GenBank/DDBJ databases">
        <authorList>
            <person name="Feng L."/>
        </authorList>
    </citation>
    <scope>NUCLEOTIDE SEQUENCE</scope>
    <source>
        <strain evidence="5">VatypicaLFYP47</strain>
    </source>
</reference>
<dbReference type="PANTHER" id="PTHR43280:SF28">
    <property type="entry name" value="HTH-TYPE TRANSCRIPTIONAL ACTIVATOR RHAS"/>
    <property type="match status" value="1"/>
</dbReference>
<dbReference type="PROSITE" id="PS01124">
    <property type="entry name" value="HTH_ARAC_FAMILY_2"/>
    <property type="match status" value="1"/>
</dbReference>
<dbReference type="RefSeq" id="WP_156718575.1">
    <property type="nucleotide sequence ID" value="NZ_CACRUN010000021.1"/>
</dbReference>
<organism evidence="5">
    <name type="scientific">Veillonella atypica</name>
    <dbReference type="NCBI Taxonomy" id="39777"/>
    <lineage>
        <taxon>Bacteria</taxon>
        <taxon>Bacillati</taxon>
        <taxon>Bacillota</taxon>
        <taxon>Negativicutes</taxon>
        <taxon>Veillonellales</taxon>
        <taxon>Veillonellaceae</taxon>
        <taxon>Veillonella</taxon>
    </lineage>
</organism>
<evidence type="ECO:0000256" key="2">
    <source>
        <dbReference type="ARBA" id="ARBA00023125"/>
    </source>
</evidence>
<dbReference type="Gene3D" id="1.10.10.60">
    <property type="entry name" value="Homeodomain-like"/>
    <property type="match status" value="2"/>
</dbReference>
<proteinExistence type="predicted"/>
<dbReference type="PANTHER" id="PTHR43280">
    <property type="entry name" value="ARAC-FAMILY TRANSCRIPTIONAL REGULATOR"/>
    <property type="match status" value="1"/>
</dbReference>
<gene>
    <name evidence="5" type="primary">soxS</name>
    <name evidence="5" type="ORF">VALFYP47_01578</name>
</gene>
<protein>
    <submittedName>
        <fullName evidence="5">Regulatory protein SoxS</fullName>
    </submittedName>
</protein>
<evidence type="ECO:0000259" key="4">
    <source>
        <dbReference type="PROSITE" id="PS01124"/>
    </source>
</evidence>
<dbReference type="InterPro" id="IPR018060">
    <property type="entry name" value="HTH_AraC"/>
</dbReference>
<dbReference type="GO" id="GO:0043565">
    <property type="term" value="F:sequence-specific DNA binding"/>
    <property type="evidence" value="ECO:0007669"/>
    <property type="project" value="InterPro"/>
</dbReference>
<evidence type="ECO:0000313" key="5">
    <source>
        <dbReference type="EMBL" id="VYU18481.1"/>
    </source>
</evidence>
<dbReference type="Pfam" id="PF12833">
    <property type="entry name" value="HTH_18"/>
    <property type="match status" value="1"/>
</dbReference>
<dbReference type="InterPro" id="IPR011006">
    <property type="entry name" value="CheY-like_superfamily"/>
</dbReference>
<dbReference type="InterPro" id="IPR009057">
    <property type="entry name" value="Homeodomain-like_sf"/>
</dbReference>
<evidence type="ECO:0000256" key="1">
    <source>
        <dbReference type="ARBA" id="ARBA00023015"/>
    </source>
</evidence>
<dbReference type="SUPFAM" id="SSF46689">
    <property type="entry name" value="Homeodomain-like"/>
    <property type="match status" value="2"/>
</dbReference>
<keyword evidence="3" id="KW-0804">Transcription</keyword>
<name>A0A6N3CV93_9FIRM</name>